<accession>A0A438EVH5</accession>
<protein>
    <submittedName>
        <fullName evidence="1">Uncharacterized protein</fullName>
    </submittedName>
</protein>
<dbReference type="AlphaFoldDB" id="A0A438EVH5"/>
<dbReference type="EMBL" id="QGNW01001179">
    <property type="protein sequence ID" value="RVW51672.1"/>
    <property type="molecule type" value="Genomic_DNA"/>
</dbReference>
<dbReference type="Proteomes" id="UP000288805">
    <property type="component" value="Unassembled WGS sequence"/>
</dbReference>
<gene>
    <name evidence="1" type="ORF">CK203_066802</name>
</gene>
<evidence type="ECO:0000313" key="1">
    <source>
        <dbReference type="EMBL" id="RVW51672.1"/>
    </source>
</evidence>
<reference evidence="1 2" key="1">
    <citation type="journal article" date="2018" name="PLoS Genet.">
        <title>Population sequencing reveals clonal diversity and ancestral inbreeding in the grapevine cultivar Chardonnay.</title>
        <authorList>
            <person name="Roach M.J."/>
            <person name="Johnson D.L."/>
            <person name="Bohlmann J."/>
            <person name="van Vuuren H.J."/>
            <person name="Jones S.J."/>
            <person name="Pretorius I.S."/>
            <person name="Schmidt S.A."/>
            <person name="Borneman A.R."/>
        </authorList>
    </citation>
    <scope>NUCLEOTIDE SEQUENCE [LARGE SCALE GENOMIC DNA]</scope>
    <source>
        <strain evidence="2">cv. Chardonnay</strain>
        <tissue evidence="1">Leaf</tissue>
    </source>
</reference>
<organism evidence="1 2">
    <name type="scientific">Vitis vinifera</name>
    <name type="common">Grape</name>
    <dbReference type="NCBI Taxonomy" id="29760"/>
    <lineage>
        <taxon>Eukaryota</taxon>
        <taxon>Viridiplantae</taxon>
        <taxon>Streptophyta</taxon>
        <taxon>Embryophyta</taxon>
        <taxon>Tracheophyta</taxon>
        <taxon>Spermatophyta</taxon>
        <taxon>Magnoliopsida</taxon>
        <taxon>eudicotyledons</taxon>
        <taxon>Gunneridae</taxon>
        <taxon>Pentapetalae</taxon>
        <taxon>rosids</taxon>
        <taxon>Vitales</taxon>
        <taxon>Vitaceae</taxon>
        <taxon>Viteae</taxon>
        <taxon>Vitis</taxon>
    </lineage>
</organism>
<evidence type="ECO:0000313" key="2">
    <source>
        <dbReference type="Proteomes" id="UP000288805"/>
    </source>
</evidence>
<comment type="caution">
    <text evidence="1">The sequence shown here is derived from an EMBL/GenBank/DDBJ whole genome shotgun (WGS) entry which is preliminary data.</text>
</comment>
<proteinExistence type="predicted"/>
<name>A0A438EVH5_VITVI</name>
<sequence length="125" mass="13699">MHFQGSDGTSTDGGWLDSVRQGWRTSPEKVTGKVAGGEGFLTAIWLIGKLYEMRKSKYVVVVDAFSLWSGLGDAFSGYKELFGLAWTFRESWGRKGKNLGHLHPCACFGLFGNKGTKGLLMMLNG</sequence>